<reference evidence="1" key="2">
    <citation type="journal article" date="2022" name="New Phytol.">
        <title>Evolutionary transition to the ectomycorrhizal habit in the genomes of a hyperdiverse lineage of mushroom-forming fungi.</title>
        <authorList>
            <person name="Looney B."/>
            <person name="Miyauchi S."/>
            <person name="Morin E."/>
            <person name="Drula E."/>
            <person name="Courty P.E."/>
            <person name="Kohler A."/>
            <person name="Kuo A."/>
            <person name="LaButti K."/>
            <person name="Pangilinan J."/>
            <person name="Lipzen A."/>
            <person name="Riley R."/>
            <person name="Andreopoulos W."/>
            <person name="He G."/>
            <person name="Johnson J."/>
            <person name="Nolan M."/>
            <person name="Tritt A."/>
            <person name="Barry K.W."/>
            <person name="Grigoriev I.V."/>
            <person name="Nagy L.G."/>
            <person name="Hibbett D."/>
            <person name="Henrissat B."/>
            <person name="Matheny P.B."/>
            <person name="Labbe J."/>
            <person name="Martin F.M."/>
        </authorList>
    </citation>
    <scope>NUCLEOTIDE SEQUENCE</scope>
    <source>
        <strain evidence="1">HHB10654</strain>
    </source>
</reference>
<comment type="caution">
    <text evidence="1">The sequence shown here is derived from an EMBL/GenBank/DDBJ whole genome shotgun (WGS) entry which is preliminary data.</text>
</comment>
<organism evidence="1 2">
    <name type="scientific">Artomyces pyxidatus</name>
    <dbReference type="NCBI Taxonomy" id="48021"/>
    <lineage>
        <taxon>Eukaryota</taxon>
        <taxon>Fungi</taxon>
        <taxon>Dikarya</taxon>
        <taxon>Basidiomycota</taxon>
        <taxon>Agaricomycotina</taxon>
        <taxon>Agaricomycetes</taxon>
        <taxon>Russulales</taxon>
        <taxon>Auriscalpiaceae</taxon>
        <taxon>Artomyces</taxon>
    </lineage>
</organism>
<protein>
    <submittedName>
        <fullName evidence="1">Uncharacterized protein</fullName>
    </submittedName>
</protein>
<reference evidence="1" key="1">
    <citation type="submission" date="2021-03" db="EMBL/GenBank/DDBJ databases">
        <authorList>
            <consortium name="DOE Joint Genome Institute"/>
            <person name="Ahrendt S."/>
            <person name="Looney B.P."/>
            <person name="Miyauchi S."/>
            <person name="Morin E."/>
            <person name="Drula E."/>
            <person name="Courty P.E."/>
            <person name="Chicoki N."/>
            <person name="Fauchery L."/>
            <person name="Kohler A."/>
            <person name="Kuo A."/>
            <person name="Labutti K."/>
            <person name="Pangilinan J."/>
            <person name="Lipzen A."/>
            <person name="Riley R."/>
            <person name="Andreopoulos W."/>
            <person name="He G."/>
            <person name="Johnson J."/>
            <person name="Barry K.W."/>
            <person name="Grigoriev I.V."/>
            <person name="Nagy L."/>
            <person name="Hibbett D."/>
            <person name="Henrissat B."/>
            <person name="Matheny P.B."/>
            <person name="Labbe J."/>
            <person name="Martin F."/>
        </authorList>
    </citation>
    <scope>NUCLEOTIDE SEQUENCE</scope>
    <source>
        <strain evidence="1">HHB10654</strain>
    </source>
</reference>
<keyword evidence="2" id="KW-1185">Reference proteome</keyword>
<accession>A0ACB8TB01</accession>
<dbReference type="EMBL" id="MU277195">
    <property type="protein sequence ID" value="KAI0065592.1"/>
    <property type="molecule type" value="Genomic_DNA"/>
</dbReference>
<proteinExistence type="predicted"/>
<evidence type="ECO:0000313" key="2">
    <source>
        <dbReference type="Proteomes" id="UP000814140"/>
    </source>
</evidence>
<sequence>MADDAKEINFGQQHSETRVLMFSTPWESSGSPKHEATPLSGISRLFASHADEHHLSSLPATPEKSDNAGMDSPNTAESPPPDNIPPGIYTDGDASCLSETSCDGWGGPFGCSMMPLRTTPRWSFPRHSFSPEAPAPTMLQSRSIRPLDLSRSETMIKTLQLLPTEPSRAGSPDPPPRHPHFNKILHTRRGAPFPTLSKHERHQEQCK</sequence>
<name>A0ACB8TB01_9AGAM</name>
<gene>
    <name evidence="1" type="ORF">BV25DRAFT_1709925</name>
</gene>
<dbReference type="Proteomes" id="UP000814140">
    <property type="component" value="Unassembled WGS sequence"/>
</dbReference>
<evidence type="ECO:0000313" key="1">
    <source>
        <dbReference type="EMBL" id="KAI0065592.1"/>
    </source>
</evidence>